<feature type="transmembrane region" description="Helical" evidence="2">
    <location>
        <begin position="148"/>
        <end position="167"/>
    </location>
</feature>
<dbReference type="Proteomes" id="UP001305702">
    <property type="component" value="Chromosome"/>
</dbReference>
<dbReference type="InterPro" id="IPR035965">
    <property type="entry name" value="PAS-like_dom_sf"/>
</dbReference>
<sequence>MLVFSIVPLGLGLAIKTLFGNTRLSKSLFVFMVCISVWQMDVAILFANRYVSTATIDFLFRLFRFGTIMLPAALLYVTYVIYQEHVDRRKLSAGWQLLINRGMLQTFGLWCLTVYAAGWTSGSIRSFIVVQSDKTAGFLFPVYGDWSWLFKAHILFFFLAIGVCLHLSRKVTSGPTRSFLTLFGVTSIIAYTVGMVNMSPNSGLYPSSIAVLIFAIAVFTAFCVMHSRVVREMNHALFEQKEFLTRVIDSNPNLIYARNGEGRLTLANLSLARMLGRRKEEIIGRTPEELWGSPALAGQEAIDQPDNGAGQPNREERVTDAEGKERWLQTACVPIDISNTKQWLFVSNDITERKEFEKNITHLAYHDTLTGLPNRFSFHTDLVGLLSPPSRTVALLFLDLDRFKIINDTLGHSIGDLFLTAVADRLVFLMEDRGRVYRIGGDEFMVTLQDGGEEKAVSEAKRILDSFQRPFYVNEHELFTTTSIGISVSSDDGGDLESLMMHADMAMHRAKAEGKNIYRVYNQAWDSRSERKMLLEKELHKALLKEEFILHYQPQIDLATGEMVGAEALIRWSHPRMGLISPGEFIPLAEETGLIVPIGEWVIKEACLQARKWREAGLPPIGIAVNISPRQFNKPDLVETILGIIEQTNADPRYLELEITESVAMFDTEQVMEKLDKLKSRGIPIAMDDFGTGYSSLSYLKKLPIDKLKIDRSFLVEVTPENANDNASIVAAIISLARNLNLRVIAEGVENAEQLEFLKAHRCDEGQGYYFQRPVPSEELEKLLQKRAAG</sequence>
<dbReference type="RefSeq" id="WP_315607106.1">
    <property type="nucleotide sequence ID" value="NZ_CP130318.1"/>
</dbReference>
<proteinExistence type="predicted"/>
<evidence type="ECO:0000313" key="7">
    <source>
        <dbReference type="EMBL" id="WNQ13326.1"/>
    </source>
</evidence>
<feature type="domain" description="EAL" evidence="5">
    <location>
        <begin position="532"/>
        <end position="788"/>
    </location>
</feature>
<organism evidence="7 8">
    <name type="scientific">Paenibacillus aurantius</name>
    <dbReference type="NCBI Taxonomy" id="2918900"/>
    <lineage>
        <taxon>Bacteria</taxon>
        <taxon>Bacillati</taxon>
        <taxon>Bacillota</taxon>
        <taxon>Bacilli</taxon>
        <taxon>Bacillales</taxon>
        <taxon>Paenibacillaceae</taxon>
        <taxon>Paenibacillus</taxon>
    </lineage>
</organism>
<name>A0AA96LGC3_9BACL</name>
<feature type="region of interest" description="Disordered" evidence="1">
    <location>
        <begin position="301"/>
        <end position="321"/>
    </location>
</feature>
<dbReference type="PANTHER" id="PTHR44757">
    <property type="entry name" value="DIGUANYLATE CYCLASE DGCP"/>
    <property type="match status" value="1"/>
</dbReference>
<dbReference type="InterPro" id="IPR000160">
    <property type="entry name" value="GGDEF_dom"/>
</dbReference>
<dbReference type="AlphaFoldDB" id="A0AA96LGC3"/>
<feature type="transmembrane region" description="Helical" evidence="2">
    <location>
        <begin position="62"/>
        <end position="82"/>
    </location>
</feature>
<keyword evidence="2" id="KW-0812">Transmembrane</keyword>
<dbReference type="FunFam" id="3.20.20.450:FF:000001">
    <property type="entry name" value="Cyclic di-GMP phosphodiesterase yahA"/>
    <property type="match status" value="1"/>
</dbReference>
<dbReference type="InterPro" id="IPR000014">
    <property type="entry name" value="PAS"/>
</dbReference>
<keyword evidence="8" id="KW-1185">Reference proteome</keyword>
<evidence type="ECO:0000259" key="5">
    <source>
        <dbReference type="PROSITE" id="PS50883"/>
    </source>
</evidence>
<dbReference type="InterPro" id="IPR001633">
    <property type="entry name" value="EAL_dom"/>
</dbReference>
<dbReference type="InterPro" id="IPR052155">
    <property type="entry name" value="Biofilm_reg_signaling"/>
</dbReference>
<evidence type="ECO:0000259" key="4">
    <source>
        <dbReference type="PROSITE" id="PS50113"/>
    </source>
</evidence>
<dbReference type="EMBL" id="CP130318">
    <property type="protein sequence ID" value="WNQ13326.1"/>
    <property type="molecule type" value="Genomic_DNA"/>
</dbReference>
<dbReference type="PROSITE" id="PS50883">
    <property type="entry name" value="EAL"/>
    <property type="match status" value="1"/>
</dbReference>
<dbReference type="InterPro" id="IPR035919">
    <property type="entry name" value="EAL_sf"/>
</dbReference>
<feature type="domain" description="PAC" evidence="4">
    <location>
        <begin position="312"/>
        <end position="362"/>
    </location>
</feature>
<reference evidence="7 8" key="1">
    <citation type="submission" date="2022-02" db="EMBL/GenBank/DDBJ databases">
        <title>Paenibacillus sp. MBLB1776 Whole Genome Shotgun Sequencing.</title>
        <authorList>
            <person name="Hwang C.Y."/>
            <person name="Cho E.-S."/>
            <person name="Seo M.-J."/>
        </authorList>
    </citation>
    <scope>NUCLEOTIDE SEQUENCE [LARGE SCALE GENOMIC DNA]</scope>
    <source>
        <strain evidence="7 8">MBLB1776</strain>
    </source>
</reference>
<evidence type="ECO:0000259" key="6">
    <source>
        <dbReference type="PROSITE" id="PS50887"/>
    </source>
</evidence>
<dbReference type="InterPro" id="IPR029787">
    <property type="entry name" value="Nucleotide_cyclase"/>
</dbReference>
<feature type="domain" description="PAS" evidence="3">
    <location>
        <begin position="240"/>
        <end position="286"/>
    </location>
</feature>
<keyword evidence="2" id="KW-1133">Transmembrane helix</keyword>
<dbReference type="InterPro" id="IPR013656">
    <property type="entry name" value="PAS_4"/>
</dbReference>
<dbReference type="CDD" id="cd01948">
    <property type="entry name" value="EAL"/>
    <property type="match status" value="1"/>
</dbReference>
<dbReference type="NCBIfam" id="TIGR00254">
    <property type="entry name" value="GGDEF"/>
    <property type="match status" value="1"/>
</dbReference>
<dbReference type="Gene3D" id="3.20.20.450">
    <property type="entry name" value="EAL domain"/>
    <property type="match status" value="1"/>
</dbReference>
<dbReference type="SUPFAM" id="SSF55073">
    <property type="entry name" value="Nucleotide cyclase"/>
    <property type="match status" value="1"/>
</dbReference>
<feature type="transmembrane region" description="Helical" evidence="2">
    <location>
        <begin position="103"/>
        <end position="128"/>
    </location>
</feature>
<keyword evidence="2" id="KW-0472">Membrane</keyword>
<dbReference type="InterPro" id="IPR000700">
    <property type="entry name" value="PAS-assoc_C"/>
</dbReference>
<dbReference type="CDD" id="cd01949">
    <property type="entry name" value="GGDEF"/>
    <property type="match status" value="1"/>
</dbReference>
<gene>
    <name evidence="7" type="ORF">MJA45_09965</name>
</gene>
<protein>
    <submittedName>
        <fullName evidence="7">EAL domain-containing protein</fullName>
    </submittedName>
</protein>
<evidence type="ECO:0000313" key="8">
    <source>
        <dbReference type="Proteomes" id="UP001305702"/>
    </source>
</evidence>
<dbReference type="SUPFAM" id="SSF141868">
    <property type="entry name" value="EAL domain-like"/>
    <property type="match status" value="1"/>
</dbReference>
<accession>A0AA96LGC3</accession>
<dbReference type="PROSITE" id="PS50887">
    <property type="entry name" value="GGDEF"/>
    <property type="match status" value="1"/>
</dbReference>
<dbReference type="Pfam" id="PF08448">
    <property type="entry name" value="PAS_4"/>
    <property type="match status" value="1"/>
</dbReference>
<dbReference type="CDD" id="cd00130">
    <property type="entry name" value="PAS"/>
    <property type="match status" value="1"/>
</dbReference>
<dbReference type="PROSITE" id="PS50112">
    <property type="entry name" value="PAS"/>
    <property type="match status" value="1"/>
</dbReference>
<dbReference type="SMART" id="SM00052">
    <property type="entry name" value="EAL"/>
    <property type="match status" value="1"/>
</dbReference>
<evidence type="ECO:0000259" key="3">
    <source>
        <dbReference type="PROSITE" id="PS50112"/>
    </source>
</evidence>
<dbReference type="PANTHER" id="PTHR44757:SF2">
    <property type="entry name" value="BIOFILM ARCHITECTURE MAINTENANCE PROTEIN MBAA"/>
    <property type="match status" value="1"/>
</dbReference>
<dbReference type="InterPro" id="IPR043128">
    <property type="entry name" value="Rev_trsase/Diguanyl_cyclase"/>
</dbReference>
<feature type="transmembrane region" description="Helical" evidence="2">
    <location>
        <begin position="204"/>
        <end position="225"/>
    </location>
</feature>
<feature type="domain" description="GGDEF" evidence="6">
    <location>
        <begin position="391"/>
        <end position="523"/>
    </location>
</feature>
<dbReference type="Pfam" id="PF00990">
    <property type="entry name" value="GGDEF"/>
    <property type="match status" value="1"/>
</dbReference>
<dbReference type="KEGG" id="paun:MJA45_09965"/>
<dbReference type="SMART" id="SM00267">
    <property type="entry name" value="GGDEF"/>
    <property type="match status" value="1"/>
</dbReference>
<dbReference type="Pfam" id="PF00563">
    <property type="entry name" value="EAL"/>
    <property type="match status" value="1"/>
</dbReference>
<feature type="transmembrane region" description="Helical" evidence="2">
    <location>
        <begin position="28"/>
        <end position="50"/>
    </location>
</feature>
<dbReference type="SUPFAM" id="SSF55785">
    <property type="entry name" value="PYP-like sensor domain (PAS domain)"/>
    <property type="match status" value="1"/>
</dbReference>
<dbReference type="Gene3D" id="3.30.70.270">
    <property type="match status" value="1"/>
</dbReference>
<dbReference type="Gene3D" id="3.30.450.20">
    <property type="entry name" value="PAS domain"/>
    <property type="match status" value="1"/>
</dbReference>
<evidence type="ECO:0000256" key="1">
    <source>
        <dbReference type="SAM" id="MobiDB-lite"/>
    </source>
</evidence>
<dbReference type="SMART" id="SM00091">
    <property type="entry name" value="PAS"/>
    <property type="match status" value="1"/>
</dbReference>
<evidence type="ECO:0000256" key="2">
    <source>
        <dbReference type="SAM" id="Phobius"/>
    </source>
</evidence>
<dbReference type="PROSITE" id="PS50113">
    <property type="entry name" value="PAC"/>
    <property type="match status" value="1"/>
</dbReference>
<feature type="transmembrane region" description="Helical" evidence="2">
    <location>
        <begin position="179"/>
        <end position="198"/>
    </location>
</feature>
<dbReference type="NCBIfam" id="TIGR00229">
    <property type="entry name" value="sensory_box"/>
    <property type="match status" value="1"/>
</dbReference>